<organism evidence="1 2">
    <name type="scientific">Tistrella arctica</name>
    <dbReference type="NCBI Taxonomy" id="3133430"/>
    <lineage>
        <taxon>Bacteria</taxon>
        <taxon>Pseudomonadati</taxon>
        <taxon>Pseudomonadota</taxon>
        <taxon>Alphaproteobacteria</taxon>
        <taxon>Geminicoccales</taxon>
        <taxon>Geminicoccaceae</taxon>
        <taxon>Tistrella</taxon>
    </lineage>
</organism>
<gene>
    <name evidence="1" type="ORF">WG926_13555</name>
</gene>
<sequence>MPRFDLSTETTRTPADAIEAARAAIRKMTPEAFAALGLEQVAYIRPVTTPGGVMVGVFSASGERVALMADSAAAVGAIIQHEMIPASVH</sequence>
<name>A0ABU9YKJ5_9PROT</name>
<comment type="caution">
    <text evidence="1">The sequence shown here is derived from an EMBL/GenBank/DDBJ whole genome shotgun (WGS) entry which is preliminary data.</text>
</comment>
<dbReference type="Proteomes" id="UP001413721">
    <property type="component" value="Unassembled WGS sequence"/>
</dbReference>
<evidence type="ECO:0000313" key="2">
    <source>
        <dbReference type="Proteomes" id="UP001413721"/>
    </source>
</evidence>
<accession>A0ABU9YKJ5</accession>
<reference evidence="1 2" key="1">
    <citation type="submission" date="2024-03" db="EMBL/GenBank/DDBJ databases">
        <title>High-quality draft genome sequencing of Tistrella sp. BH-R2-4.</title>
        <authorList>
            <person name="Dong C."/>
        </authorList>
    </citation>
    <scope>NUCLEOTIDE SEQUENCE [LARGE SCALE GENOMIC DNA]</scope>
    <source>
        <strain evidence="1 2">BH-R2-4</strain>
    </source>
</reference>
<dbReference type="Pfam" id="PF06620">
    <property type="entry name" value="DUF1150"/>
    <property type="match status" value="1"/>
</dbReference>
<proteinExistence type="predicted"/>
<keyword evidence="2" id="KW-1185">Reference proteome</keyword>
<evidence type="ECO:0000313" key="1">
    <source>
        <dbReference type="EMBL" id="MEN2989335.1"/>
    </source>
</evidence>
<dbReference type="InterPro" id="IPR009531">
    <property type="entry name" value="DUF1150"/>
</dbReference>
<dbReference type="RefSeq" id="WP_345934079.1">
    <property type="nucleotide sequence ID" value="NZ_JBBKTV010000006.1"/>
</dbReference>
<protein>
    <submittedName>
        <fullName evidence="1">DUF1150 family protein</fullName>
    </submittedName>
</protein>
<dbReference type="EMBL" id="JBBKTW010000004">
    <property type="protein sequence ID" value="MEN2989335.1"/>
    <property type="molecule type" value="Genomic_DNA"/>
</dbReference>